<dbReference type="Proteomes" id="UP000284403">
    <property type="component" value="Unassembled WGS sequence"/>
</dbReference>
<dbReference type="GeneID" id="40322265"/>
<accession>A0A3R7M8L7</accession>
<comment type="caution">
    <text evidence="3">The sequence shown here is derived from an EMBL/GenBank/DDBJ whole genome shotgun (WGS) entry which is preliminary data.</text>
</comment>
<evidence type="ECO:0000313" key="4">
    <source>
        <dbReference type="Proteomes" id="UP000284403"/>
    </source>
</evidence>
<feature type="region of interest" description="Disordered" evidence="1">
    <location>
        <begin position="120"/>
        <end position="140"/>
    </location>
</feature>
<feature type="transmembrane region" description="Helical" evidence="2">
    <location>
        <begin position="6"/>
        <end position="33"/>
    </location>
</feature>
<evidence type="ECO:0000313" key="3">
    <source>
        <dbReference type="EMBL" id="RNF01427.1"/>
    </source>
</evidence>
<feature type="transmembrane region" description="Helical" evidence="2">
    <location>
        <begin position="40"/>
        <end position="71"/>
    </location>
</feature>
<dbReference type="EMBL" id="MKKU01000825">
    <property type="protein sequence ID" value="RNF01427.1"/>
    <property type="molecule type" value="Genomic_DNA"/>
</dbReference>
<feature type="transmembrane region" description="Helical" evidence="2">
    <location>
        <begin position="91"/>
        <end position="112"/>
    </location>
</feature>
<name>A0A3R7M8L7_9TRYP</name>
<evidence type="ECO:0000256" key="1">
    <source>
        <dbReference type="SAM" id="MobiDB-lite"/>
    </source>
</evidence>
<keyword evidence="2" id="KW-0812">Transmembrane</keyword>
<sequence length="153" mass="16149">FLAAGFLAAGFLAAGFLAAGFLAAGFLAAFLAAGFLAAGFLAAFLAAGFLAALLAAGFLAAGFLAAADFFGEAFLGEVFFTGEATATASDMFLSLFLFSCVEFFSCTISRLFHTKKRQGEQYPDGTRRKRLRQSGSVSERARVIVPTKQRVRK</sequence>
<reference evidence="3 4" key="1">
    <citation type="journal article" date="2018" name="BMC Genomics">
        <title>Genomic comparison of Trypanosoma conorhini and Trypanosoma rangeli to Trypanosoma cruzi strains of high and low virulence.</title>
        <authorList>
            <person name="Bradwell K.R."/>
            <person name="Koparde V.N."/>
            <person name="Matveyev A.V."/>
            <person name="Serrano M.G."/>
            <person name="Alves J.M."/>
            <person name="Parikh H."/>
            <person name="Huang B."/>
            <person name="Lee V."/>
            <person name="Espinosa-Alvarez O."/>
            <person name="Ortiz P.A."/>
            <person name="Costa-Martins A.G."/>
            <person name="Teixeira M.M."/>
            <person name="Buck G.A."/>
        </authorList>
    </citation>
    <scope>NUCLEOTIDE SEQUENCE [LARGE SCALE GENOMIC DNA]</scope>
    <source>
        <strain evidence="3 4">025E</strain>
    </source>
</reference>
<keyword evidence="2" id="KW-1133">Transmembrane helix</keyword>
<gene>
    <name evidence="3" type="ORF">Tco025E_08654</name>
</gene>
<protein>
    <submittedName>
        <fullName evidence="3">Uncharacterized protein</fullName>
    </submittedName>
</protein>
<organism evidence="3 4">
    <name type="scientific">Trypanosoma conorhini</name>
    <dbReference type="NCBI Taxonomy" id="83891"/>
    <lineage>
        <taxon>Eukaryota</taxon>
        <taxon>Discoba</taxon>
        <taxon>Euglenozoa</taxon>
        <taxon>Kinetoplastea</taxon>
        <taxon>Metakinetoplastina</taxon>
        <taxon>Trypanosomatida</taxon>
        <taxon>Trypanosomatidae</taxon>
        <taxon>Trypanosoma</taxon>
    </lineage>
</organism>
<evidence type="ECO:0000256" key="2">
    <source>
        <dbReference type="SAM" id="Phobius"/>
    </source>
</evidence>
<proteinExistence type="predicted"/>
<dbReference type="RefSeq" id="XP_029224447.1">
    <property type="nucleotide sequence ID" value="XM_029375497.1"/>
</dbReference>
<keyword evidence="2" id="KW-0472">Membrane</keyword>
<dbReference type="AlphaFoldDB" id="A0A3R7M8L7"/>
<keyword evidence="4" id="KW-1185">Reference proteome</keyword>
<feature type="non-terminal residue" evidence="3">
    <location>
        <position position="1"/>
    </location>
</feature>